<dbReference type="RefSeq" id="WP_326295816.1">
    <property type="nucleotide sequence ID" value="NZ_JAYLLH010000002.1"/>
</dbReference>
<dbReference type="Proteomes" id="UP001348149">
    <property type="component" value="Unassembled WGS sequence"/>
</dbReference>
<evidence type="ECO:0000313" key="2">
    <source>
        <dbReference type="EMBL" id="MEC3860192.1"/>
    </source>
</evidence>
<evidence type="ECO:0000313" key="3">
    <source>
        <dbReference type="Proteomes" id="UP001348149"/>
    </source>
</evidence>
<keyword evidence="1" id="KW-1133">Transmembrane helix</keyword>
<dbReference type="Pfam" id="PF09948">
    <property type="entry name" value="PpoB2"/>
    <property type="match status" value="1"/>
</dbReference>
<reference evidence="2 3" key="1">
    <citation type="submission" date="2024-01" db="EMBL/GenBank/DDBJ databases">
        <title>Mesobacterium rodlantinim sp. nov., isolated from shallow sea hydrothermal systems off Kueishantao Island.</title>
        <authorList>
            <person name="Su Z."/>
            <person name="Tang K."/>
        </authorList>
    </citation>
    <scope>NUCLEOTIDE SEQUENCE [LARGE SCALE GENOMIC DNA]</scope>
    <source>
        <strain evidence="2 3">TK19101</strain>
    </source>
</reference>
<name>A0ABU6HCJ0_9RHOB</name>
<feature type="transmembrane region" description="Helical" evidence="1">
    <location>
        <begin position="222"/>
        <end position="243"/>
    </location>
</feature>
<gene>
    <name evidence="2" type="ORF">VK792_02750</name>
</gene>
<protein>
    <submittedName>
        <fullName evidence="2">DUF2182 domain-containing protein</fullName>
    </submittedName>
</protein>
<dbReference type="InterPro" id="IPR018688">
    <property type="entry name" value="PpoB2-like"/>
</dbReference>
<accession>A0ABU6HCJ0</accession>
<sequence>MRAPHWLALYGAVLLCWALLVLMAVPDDLRGTARAFGGDVWAAFCTTTPDAMGYVRLWTMWALMSGAMMAPTALPAFATYDDLPDGPGKRFGALAVGYLLVWLGFATLTAGVQMGLFRVGLLSAFGDSRSDWLSAALLLLAGLYQFSSLKAACLAKCRLPLTFFLQHWDDGALRMGLRLGAICLGCCWALMLLGFVGGVMSLGFMGLATVVMMLEKLQAGRWLTAPLGVLLIGSAFALVLGFLG</sequence>
<evidence type="ECO:0000256" key="1">
    <source>
        <dbReference type="SAM" id="Phobius"/>
    </source>
</evidence>
<feature type="transmembrane region" description="Helical" evidence="1">
    <location>
        <begin position="58"/>
        <end position="79"/>
    </location>
</feature>
<feature type="transmembrane region" description="Helical" evidence="1">
    <location>
        <begin position="132"/>
        <end position="155"/>
    </location>
</feature>
<feature type="transmembrane region" description="Helical" evidence="1">
    <location>
        <begin position="7"/>
        <end position="25"/>
    </location>
</feature>
<dbReference type="EMBL" id="JAYLLH010000002">
    <property type="protein sequence ID" value="MEC3860192.1"/>
    <property type="molecule type" value="Genomic_DNA"/>
</dbReference>
<proteinExistence type="predicted"/>
<organism evidence="2 3">
    <name type="scientific">Mesobacterium hydrothermale</name>
    <dbReference type="NCBI Taxonomy" id="3111907"/>
    <lineage>
        <taxon>Bacteria</taxon>
        <taxon>Pseudomonadati</taxon>
        <taxon>Pseudomonadota</taxon>
        <taxon>Alphaproteobacteria</taxon>
        <taxon>Rhodobacterales</taxon>
        <taxon>Roseobacteraceae</taxon>
        <taxon>Mesobacterium</taxon>
    </lineage>
</organism>
<keyword evidence="3" id="KW-1185">Reference proteome</keyword>
<keyword evidence="1" id="KW-0472">Membrane</keyword>
<feature type="transmembrane region" description="Helical" evidence="1">
    <location>
        <begin position="176"/>
        <end position="202"/>
    </location>
</feature>
<keyword evidence="1" id="KW-0812">Transmembrane</keyword>
<comment type="caution">
    <text evidence="2">The sequence shown here is derived from an EMBL/GenBank/DDBJ whole genome shotgun (WGS) entry which is preliminary data.</text>
</comment>
<feature type="transmembrane region" description="Helical" evidence="1">
    <location>
        <begin position="91"/>
        <end position="112"/>
    </location>
</feature>